<dbReference type="InterPro" id="IPR001466">
    <property type="entry name" value="Beta-lactam-related"/>
</dbReference>
<reference evidence="1 2" key="1">
    <citation type="submission" date="2017-08" db="EMBL/GenBank/DDBJ databases">
        <title>The complete genome sequence of Maribacter sp. B1, isolated from deep-sea sediment.</title>
        <authorList>
            <person name="Wu Y.-H."/>
            <person name="Cheng H."/>
            <person name="Xu X.-W."/>
        </authorList>
    </citation>
    <scope>NUCLEOTIDE SEQUENCE [LARGE SCALE GENOMIC DNA]</scope>
    <source>
        <strain evidence="1 2">B1</strain>
    </source>
</reference>
<organism evidence="1 2">
    <name type="scientific">Maribacter cobaltidurans</name>
    <dbReference type="NCBI Taxonomy" id="1178778"/>
    <lineage>
        <taxon>Bacteria</taxon>
        <taxon>Pseudomonadati</taxon>
        <taxon>Bacteroidota</taxon>
        <taxon>Flavobacteriia</taxon>
        <taxon>Flavobacteriales</taxon>
        <taxon>Flavobacteriaceae</taxon>
        <taxon>Maribacter</taxon>
    </lineage>
</organism>
<dbReference type="Proteomes" id="UP000215244">
    <property type="component" value="Chromosome"/>
</dbReference>
<dbReference type="SUPFAM" id="SSF56601">
    <property type="entry name" value="beta-lactamase/transpeptidase-like"/>
    <property type="match status" value="1"/>
</dbReference>
<protein>
    <submittedName>
        <fullName evidence="1">Serine hydrolase</fullName>
    </submittedName>
</protein>
<accession>A0A223VAP4</accession>
<dbReference type="PANTHER" id="PTHR46825:SF15">
    <property type="entry name" value="BETA-LACTAMASE-RELATED DOMAIN-CONTAINING PROTEIN"/>
    <property type="match status" value="1"/>
</dbReference>
<dbReference type="PANTHER" id="PTHR46825">
    <property type="entry name" value="D-ALANYL-D-ALANINE-CARBOXYPEPTIDASE/ENDOPEPTIDASE AMPH"/>
    <property type="match status" value="1"/>
</dbReference>
<dbReference type="KEGG" id="marb:CJ263_20685"/>
<proteinExistence type="predicted"/>
<evidence type="ECO:0000313" key="2">
    <source>
        <dbReference type="Proteomes" id="UP000215244"/>
    </source>
</evidence>
<keyword evidence="2" id="KW-1185">Reference proteome</keyword>
<gene>
    <name evidence="1" type="ORF">CJ263_20685</name>
</gene>
<dbReference type="GO" id="GO:0016787">
    <property type="term" value="F:hydrolase activity"/>
    <property type="evidence" value="ECO:0007669"/>
    <property type="project" value="UniProtKB-KW"/>
</dbReference>
<dbReference type="Gene3D" id="3.40.710.10">
    <property type="entry name" value="DD-peptidase/beta-lactamase superfamily"/>
    <property type="match status" value="1"/>
</dbReference>
<dbReference type="OrthoDB" id="1522765at2"/>
<dbReference type="RefSeq" id="WP_094999006.1">
    <property type="nucleotide sequence ID" value="NZ_BMJL01000001.1"/>
</dbReference>
<dbReference type="AlphaFoldDB" id="A0A223VAP4"/>
<name>A0A223VAP4_9FLAO</name>
<keyword evidence="1" id="KW-0378">Hydrolase</keyword>
<sequence>MQRLKLILGAFLLVLILFTFSAATIDIRSEEVSKVNFPNQLAIQKEAKIYASRKKALEIAVNEYFVQALKSGELVGAGVSIVKGDSILLAEGYGKRNSKKDILVDGETIFRLGSLSKGFTGVLAAKLVEEGTFDFMDKVADYLPQFAFGDSDNTKKIKIAHILSHTSGTPYHSYTNLVEAGLSMGKIAEQFKHVEPLSEPGVQYSYQNAMFALSQEVMLQATGEDISSLLMDRFFKPLGMSNTMMDHHSFIENKNIAEPHSKNGNNWRVLALKNNYYNAVAAGGIDASSIDMAKWMRFLLGHNSAVMTKNTLEKAFEPFIELNENNKYYQRWEGHLKSAYAFGWRVHTMKNETTNKEETIVHHGGSVNSYRNEIALFPDSDLGICVLMNNNSRLARTVIPELREIVKHIYELSPDALASL</sequence>
<dbReference type="InterPro" id="IPR050491">
    <property type="entry name" value="AmpC-like"/>
</dbReference>
<dbReference type="InterPro" id="IPR012338">
    <property type="entry name" value="Beta-lactam/transpept-like"/>
</dbReference>
<dbReference type="Pfam" id="PF00144">
    <property type="entry name" value="Beta-lactamase"/>
    <property type="match status" value="1"/>
</dbReference>
<evidence type="ECO:0000313" key="1">
    <source>
        <dbReference type="EMBL" id="ASV32454.1"/>
    </source>
</evidence>
<dbReference type="EMBL" id="CP022957">
    <property type="protein sequence ID" value="ASV32454.1"/>
    <property type="molecule type" value="Genomic_DNA"/>
</dbReference>